<dbReference type="EMBL" id="JAQAGZ010000001">
    <property type="protein sequence ID" value="MCZ8511033.1"/>
    <property type="molecule type" value="Genomic_DNA"/>
</dbReference>
<keyword evidence="4" id="KW-1185">Reference proteome</keyword>
<feature type="domain" description="Stress-response A/B barrel" evidence="2">
    <location>
        <begin position="2"/>
        <end position="95"/>
    </location>
</feature>
<name>A0ABT4Q2J5_9BACL</name>
<comment type="subunit">
    <text evidence="1">Homodimer.</text>
</comment>
<gene>
    <name evidence="3" type="ORF">O9H85_00995</name>
</gene>
<dbReference type="InterPro" id="IPR011008">
    <property type="entry name" value="Dimeric_a/b-barrel"/>
</dbReference>
<dbReference type="PANTHER" id="PTHR33178">
    <property type="match status" value="1"/>
</dbReference>
<dbReference type="PROSITE" id="PS51502">
    <property type="entry name" value="S_R_A_B_BARREL"/>
    <property type="match status" value="1"/>
</dbReference>
<dbReference type="PANTHER" id="PTHR33178:SF10">
    <property type="entry name" value="STRESS-RESPONSE A_B BARREL DOMAIN-CONTAINING PROTEIN"/>
    <property type="match status" value="1"/>
</dbReference>
<proteinExistence type="predicted"/>
<dbReference type="InterPro" id="IPR044662">
    <property type="entry name" value="HS1/DABB1-like"/>
</dbReference>
<dbReference type="Gene3D" id="3.30.70.100">
    <property type="match status" value="1"/>
</dbReference>
<evidence type="ECO:0000259" key="2">
    <source>
        <dbReference type="PROSITE" id="PS51502"/>
    </source>
</evidence>
<evidence type="ECO:0000313" key="3">
    <source>
        <dbReference type="EMBL" id="MCZ8511033.1"/>
    </source>
</evidence>
<accession>A0ABT4Q2J5</accession>
<comment type="caution">
    <text evidence="3">The sequence shown here is derived from an EMBL/GenBank/DDBJ whole genome shotgun (WGS) entry which is preliminary data.</text>
</comment>
<dbReference type="SUPFAM" id="SSF54909">
    <property type="entry name" value="Dimeric alpha+beta barrel"/>
    <property type="match status" value="1"/>
</dbReference>
<evidence type="ECO:0000313" key="4">
    <source>
        <dbReference type="Proteomes" id="UP001527882"/>
    </source>
</evidence>
<protein>
    <submittedName>
        <fullName evidence="3">Dabb family protein</fullName>
    </submittedName>
</protein>
<sequence>MVEHLVLFKLKESTTDVQKREIAETLKELAEIDGVVEFSSGINHSSEGKSKGFEVGMRIGFRDQESLDAYLPSERHRAVIGKVKQHFDDVIVFDYTW</sequence>
<dbReference type="Proteomes" id="UP001527882">
    <property type="component" value="Unassembled WGS sequence"/>
</dbReference>
<evidence type="ECO:0000256" key="1">
    <source>
        <dbReference type="ARBA" id="ARBA00011738"/>
    </source>
</evidence>
<dbReference type="Pfam" id="PF07876">
    <property type="entry name" value="Dabb"/>
    <property type="match status" value="1"/>
</dbReference>
<reference evidence="3 4" key="1">
    <citation type="submission" date="2022-12" db="EMBL/GenBank/DDBJ databases">
        <title>Draft genome sequence of Paenibacillus sp. dW9.</title>
        <authorList>
            <person name="Choi E.-W."/>
            <person name="Kim D.-U."/>
        </authorList>
    </citation>
    <scope>NUCLEOTIDE SEQUENCE [LARGE SCALE GENOMIC DNA]</scope>
    <source>
        <strain evidence="4">dW9</strain>
    </source>
</reference>
<dbReference type="SMART" id="SM00886">
    <property type="entry name" value="Dabb"/>
    <property type="match status" value="1"/>
</dbReference>
<dbReference type="InterPro" id="IPR013097">
    <property type="entry name" value="Dabb"/>
</dbReference>
<dbReference type="RefSeq" id="WP_269879404.1">
    <property type="nucleotide sequence ID" value="NZ_JAQAGZ010000001.1"/>
</dbReference>
<organism evidence="3 4">
    <name type="scientific">Paenibacillus gyeongsangnamensis</name>
    <dbReference type="NCBI Taxonomy" id="3388067"/>
    <lineage>
        <taxon>Bacteria</taxon>
        <taxon>Bacillati</taxon>
        <taxon>Bacillota</taxon>
        <taxon>Bacilli</taxon>
        <taxon>Bacillales</taxon>
        <taxon>Paenibacillaceae</taxon>
        <taxon>Paenibacillus</taxon>
    </lineage>
</organism>